<keyword evidence="7" id="KW-0813">Transport</keyword>
<evidence type="ECO:0000256" key="4">
    <source>
        <dbReference type="ARBA" id="ARBA00022692"/>
    </source>
</evidence>
<gene>
    <name evidence="9" type="primary">siaT_18</name>
    <name evidence="9" type="ORF">JAN5088_02330</name>
</gene>
<dbReference type="OrthoDB" id="9790209at2"/>
<evidence type="ECO:0000256" key="2">
    <source>
        <dbReference type="ARBA" id="ARBA00022475"/>
    </source>
</evidence>
<dbReference type="GO" id="GO:0022857">
    <property type="term" value="F:transmembrane transporter activity"/>
    <property type="evidence" value="ECO:0007669"/>
    <property type="project" value="UniProtKB-UniRule"/>
</dbReference>
<feature type="transmembrane region" description="Helical" evidence="7">
    <location>
        <begin position="332"/>
        <end position="351"/>
    </location>
</feature>
<feature type="transmembrane region" description="Helical" evidence="7">
    <location>
        <begin position="6"/>
        <end position="34"/>
    </location>
</feature>
<keyword evidence="5 7" id="KW-1133">Transmembrane helix</keyword>
<feature type="transmembrane region" description="Helical" evidence="7">
    <location>
        <begin position="55"/>
        <end position="73"/>
    </location>
</feature>
<comment type="function">
    <text evidence="7">Part of the tripartite ATP-independent periplasmic (TRAP) transport system.</text>
</comment>
<evidence type="ECO:0000259" key="8">
    <source>
        <dbReference type="Pfam" id="PF06808"/>
    </source>
</evidence>
<evidence type="ECO:0000313" key="10">
    <source>
        <dbReference type="Proteomes" id="UP000048908"/>
    </source>
</evidence>
<dbReference type="Proteomes" id="UP000048908">
    <property type="component" value="Unassembled WGS sequence"/>
</dbReference>
<comment type="subcellular location">
    <subcellularLocation>
        <location evidence="1 7">Cell inner membrane</location>
        <topology evidence="1 7">Multi-pass membrane protein</topology>
    </subcellularLocation>
</comment>
<protein>
    <recommendedName>
        <fullName evidence="7">TRAP transporter large permease protein</fullName>
    </recommendedName>
</protein>
<comment type="subunit">
    <text evidence="7">The complex comprises the extracytoplasmic solute receptor protein and the two transmembrane proteins.</text>
</comment>
<dbReference type="EMBL" id="CXPG01000020">
    <property type="protein sequence ID" value="CTQ33548.1"/>
    <property type="molecule type" value="Genomic_DNA"/>
</dbReference>
<sequence>MILGTVGILWLVFVLLGVPIGIAMIFVSMGYFYWTGMGISFAVQRMVDQLNSFPLLAVPLFILAAGVLNSAGITNHLFGFARSLVGHITGGLGHVNVLASLFFSGMSGSALADAGGLGKMEIEAMREAGYDDEFAGAVTAASSMIGPLVPPSITMVLYGVIANVSIGKLFLGGIVPGVLCAVALMVMVWFIAKKRDYPRDPIRSGGEIGTLFVKSLPALLTPAVIVGGIFSGLFSPTEAAAVTVLYAILIDLLFYRELTLRRLWDAIYDTTVTSASIATIVAGVGLLSFIMAREQAPQQIASFFLDIASGPITFLIAVNLMVFVLGCFIESLVILLVVVPILVPVAMGFGIDPVHFGIIVVLNLMISILTPPMGMALFVVAQVGNIPYQRLARAILPWLIPPFVVLFLVCAFPILATGLPSLMD</sequence>
<reference evidence="9 10" key="1">
    <citation type="submission" date="2015-07" db="EMBL/GenBank/DDBJ databases">
        <authorList>
            <person name="Noorani M."/>
        </authorList>
    </citation>
    <scope>NUCLEOTIDE SEQUENCE [LARGE SCALE GENOMIC DNA]</scope>
    <source>
        <strain evidence="9 10">CECT 5088</strain>
    </source>
</reference>
<feature type="transmembrane region" description="Helical" evidence="7">
    <location>
        <begin position="134"/>
        <end position="158"/>
    </location>
</feature>
<evidence type="ECO:0000256" key="3">
    <source>
        <dbReference type="ARBA" id="ARBA00022519"/>
    </source>
</evidence>
<keyword evidence="3 7" id="KW-0997">Cell inner membrane</keyword>
<dbReference type="GO" id="GO:0005886">
    <property type="term" value="C:plasma membrane"/>
    <property type="evidence" value="ECO:0007669"/>
    <property type="project" value="UniProtKB-SubCell"/>
</dbReference>
<organism evidence="9 10">
    <name type="scientific">Jannaschia rubra</name>
    <dbReference type="NCBI Taxonomy" id="282197"/>
    <lineage>
        <taxon>Bacteria</taxon>
        <taxon>Pseudomonadati</taxon>
        <taxon>Pseudomonadota</taxon>
        <taxon>Alphaproteobacteria</taxon>
        <taxon>Rhodobacterales</taxon>
        <taxon>Roseobacteraceae</taxon>
        <taxon>Jannaschia</taxon>
    </lineage>
</organism>
<dbReference type="InterPro" id="IPR010656">
    <property type="entry name" value="DctM"/>
</dbReference>
<evidence type="ECO:0000256" key="7">
    <source>
        <dbReference type="RuleBase" id="RU369079"/>
    </source>
</evidence>
<feature type="transmembrane region" description="Helical" evidence="7">
    <location>
        <begin position="93"/>
        <end position="114"/>
    </location>
</feature>
<evidence type="ECO:0000256" key="6">
    <source>
        <dbReference type="ARBA" id="ARBA00023136"/>
    </source>
</evidence>
<keyword evidence="2" id="KW-1003">Cell membrane</keyword>
<feature type="transmembrane region" description="Helical" evidence="7">
    <location>
        <begin position="395"/>
        <end position="416"/>
    </location>
</feature>
<dbReference type="AlphaFoldDB" id="A0A0M6XRS8"/>
<keyword evidence="10" id="KW-1185">Reference proteome</keyword>
<evidence type="ECO:0000256" key="5">
    <source>
        <dbReference type="ARBA" id="ARBA00022989"/>
    </source>
</evidence>
<dbReference type="PIRSF" id="PIRSF006066">
    <property type="entry name" value="HI0050"/>
    <property type="match status" value="1"/>
</dbReference>
<keyword evidence="4 7" id="KW-0812">Transmembrane</keyword>
<accession>A0A0M6XRS8</accession>
<keyword evidence="6 7" id="KW-0472">Membrane</keyword>
<dbReference type="InterPro" id="IPR004681">
    <property type="entry name" value="TRAP_DctM"/>
</dbReference>
<comment type="similarity">
    <text evidence="7">Belongs to the TRAP transporter large permease family.</text>
</comment>
<feature type="domain" description="TRAP C4-dicarboxylate transport system permease DctM subunit" evidence="8">
    <location>
        <begin position="10"/>
        <end position="413"/>
    </location>
</feature>
<feature type="transmembrane region" description="Helical" evidence="7">
    <location>
        <begin position="357"/>
        <end position="383"/>
    </location>
</feature>
<name>A0A0M6XRS8_9RHOB</name>
<feature type="transmembrane region" description="Helical" evidence="7">
    <location>
        <begin position="303"/>
        <end position="325"/>
    </location>
</feature>
<dbReference type="PANTHER" id="PTHR33362:SF3">
    <property type="entry name" value="SIALIC ACID TRAP TRANSPORTER PERMEASE PROTEIN SIAT"/>
    <property type="match status" value="1"/>
</dbReference>
<dbReference type="PANTHER" id="PTHR33362">
    <property type="entry name" value="SIALIC ACID TRAP TRANSPORTER PERMEASE PROTEIN SIAT-RELATED"/>
    <property type="match status" value="1"/>
</dbReference>
<feature type="transmembrane region" description="Helical" evidence="7">
    <location>
        <begin position="239"/>
        <end position="255"/>
    </location>
</feature>
<dbReference type="Pfam" id="PF06808">
    <property type="entry name" value="DctM"/>
    <property type="match status" value="1"/>
</dbReference>
<dbReference type="NCBIfam" id="TIGR00786">
    <property type="entry name" value="dctM"/>
    <property type="match status" value="1"/>
</dbReference>
<feature type="transmembrane region" description="Helical" evidence="7">
    <location>
        <begin position="170"/>
        <end position="191"/>
    </location>
</feature>
<evidence type="ECO:0000313" key="9">
    <source>
        <dbReference type="EMBL" id="CTQ33548.1"/>
    </source>
</evidence>
<proteinExistence type="inferred from homology"/>
<feature type="transmembrane region" description="Helical" evidence="7">
    <location>
        <begin position="267"/>
        <end position="291"/>
    </location>
</feature>
<dbReference type="RefSeq" id="WP_055682945.1">
    <property type="nucleotide sequence ID" value="NZ_CXPG01000020.1"/>
</dbReference>
<evidence type="ECO:0000256" key="1">
    <source>
        <dbReference type="ARBA" id="ARBA00004429"/>
    </source>
</evidence>
<dbReference type="STRING" id="282197.SAMN04488517_102377"/>